<proteinExistence type="predicted"/>
<evidence type="ECO:0000256" key="4">
    <source>
        <dbReference type="ARBA" id="ARBA00023033"/>
    </source>
</evidence>
<evidence type="ECO:0000313" key="7">
    <source>
        <dbReference type="Proteomes" id="UP000325827"/>
    </source>
</evidence>
<feature type="domain" description="Luciferase-like" evidence="5">
    <location>
        <begin position="31"/>
        <end position="329"/>
    </location>
</feature>
<dbReference type="PANTHER" id="PTHR42847">
    <property type="entry name" value="ALKANESULFONATE MONOOXYGENASE"/>
    <property type="match status" value="1"/>
</dbReference>
<keyword evidence="1" id="KW-0285">Flavoprotein</keyword>
<dbReference type="InterPro" id="IPR036661">
    <property type="entry name" value="Luciferase-like_sf"/>
</dbReference>
<dbReference type="GO" id="GO:0004497">
    <property type="term" value="F:monooxygenase activity"/>
    <property type="evidence" value="ECO:0007669"/>
    <property type="project" value="UniProtKB-KW"/>
</dbReference>
<organism evidence="6 7">
    <name type="scientific">Microbacterium rhizomatis</name>
    <dbReference type="NCBI Taxonomy" id="1631477"/>
    <lineage>
        <taxon>Bacteria</taxon>
        <taxon>Bacillati</taxon>
        <taxon>Actinomycetota</taxon>
        <taxon>Actinomycetes</taxon>
        <taxon>Micrococcales</taxon>
        <taxon>Microbacteriaceae</taxon>
        <taxon>Microbacterium</taxon>
    </lineage>
</organism>
<reference evidence="7" key="1">
    <citation type="submission" date="2019-09" db="EMBL/GenBank/DDBJ databases">
        <title>Mumia zhuanghuii sp. nov. isolated from the intestinal contents of plateau pika (Ochotona curzoniae) in the Qinghai-Tibet plateau of China.</title>
        <authorList>
            <person name="Tian Z."/>
        </authorList>
    </citation>
    <scope>NUCLEOTIDE SEQUENCE [LARGE SCALE GENOMIC DNA]</scope>
    <source>
        <strain evidence="7">JCM 30598</strain>
    </source>
</reference>
<evidence type="ECO:0000256" key="2">
    <source>
        <dbReference type="ARBA" id="ARBA00022643"/>
    </source>
</evidence>
<keyword evidence="2" id="KW-0288">FMN</keyword>
<dbReference type="InterPro" id="IPR050172">
    <property type="entry name" value="SsuD_RutA_monooxygenase"/>
</dbReference>
<evidence type="ECO:0000313" key="6">
    <source>
        <dbReference type="EMBL" id="KAA9108015.1"/>
    </source>
</evidence>
<dbReference type="OrthoDB" id="9814695at2"/>
<sequence>MTRKNTLQLGTFGTNLAPGITFTTIPGALTTDWSRVRHLALAAEQMDFEAIVPISRWKGYGGEHNPHSDAYETLTWAAAVGAVTTSARIFATVSMPIVHPVMAAKQLATIDHVTGGRAGVNVLGGWYRPEMPMFGGDLLEHDARYDMADEWIEIVRRLWTEPEEFDFSGDYFELSGLFSMPKPLGERPRIMNAAMSGRGLDFALQNSDVIYVKLRDDRDAAAEQVADIKRQARERFDREIEVWTFGYVVDGETEQDAQDFLHFYAQEHGMHDAAINALTIMGVEAAVAGDNSTAARRFNWVAGDGGVPLVGTAAQVADGLEWLADVGIDGCLLGWPLWEEGMARFERDILPLLVARGLRAADPH</sequence>
<gene>
    <name evidence="6" type="ORF">F6B43_11390</name>
</gene>
<dbReference type="GO" id="GO:0016705">
    <property type="term" value="F:oxidoreductase activity, acting on paired donors, with incorporation or reduction of molecular oxygen"/>
    <property type="evidence" value="ECO:0007669"/>
    <property type="project" value="InterPro"/>
</dbReference>
<dbReference type="Proteomes" id="UP000325827">
    <property type="component" value="Unassembled WGS sequence"/>
</dbReference>
<dbReference type="Gene3D" id="3.20.20.30">
    <property type="entry name" value="Luciferase-like domain"/>
    <property type="match status" value="1"/>
</dbReference>
<keyword evidence="7" id="KW-1185">Reference proteome</keyword>
<dbReference type="Pfam" id="PF00296">
    <property type="entry name" value="Bac_luciferase"/>
    <property type="match status" value="1"/>
</dbReference>
<dbReference type="SUPFAM" id="SSF51679">
    <property type="entry name" value="Bacterial luciferase-like"/>
    <property type="match status" value="1"/>
</dbReference>
<evidence type="ECO:0000259" key="5">
    <source>
        <dbReference type="Pfam" id="PF00296"/>
    </source>
</evidence>
<dbReference type="EMBL" id="VYSA01000002">
    <property type="protein sequence ID" value="KAA9108015.1"/>
    <property type="molecule type" value="Genomic_DNA"/>
</dbReference>
<evidence type="ECO:0000256" key="1">
    <source>
        <dbReference type="ARBA" id="ARBA00022630"/>
    </source>
</evidence>
<comment type="caution">
    <text evidence="6">The sequence shown here is derived from an EMBL/GenBank/DDBJ whole genome shotgun (WGS) entry which is preliminary data.</text>
</comment>
<evidence type="ECO:0000256" key="3">
    <source>
        <dbReference type="ARBA" id="ARBA00023002"/>
    </source>
</evidence>
<dbReference type="InterPro" id="IPR011251">
    <property type="entry name" value="Luciferase-like_dom"/>
</dbReference>
<dbReference type="AlphaFoldDB" id="A0A5J5J0N0"/>
<dbReference type="RefSeq" id="WP_150449046.1">
    <property type="nucleotide sequence ID" value="NZ_VYSA01000002.1"/>
</dbReference>
<protein>
    <submittedName>
        <fullName evidence="6">LLM class flavin-dependent oxidoreductase</fullName>
    </submittedName>
</protein>
<dbReference type="PANTHER" id="PTHR42847:SF4">
    <property type="entry name" value="ALKANESULFONATE MONOOXYGENASE-RELATED"/>
    <property type="match status" value="1"/>
</dbReference>
<name>A0A5J5J0N0_9MICO</name>
<keyword evidence="4" id="KW-0503">Monooxygenase</keyword>
<accession>A0A5J5J0N0</accession>
<keyword evidence="3" id="KW-0560">Oxidoreductase</keyword>